<keyword evidence="7" id="KW-1185">Reference proteome</keyword>
<dbReference type="PRINTS" id="PR00039">
    <property type="entry name" value="HTHLYSR"/>
</dbReference>
<reference evidence="6 7" key="1">
    <citation type="submission" date="2019-10" db="EMBL/GenBank/DDBJ databases">
        <title>Epibacterium sp. nov., isolated from seawater.</title>
        <authorList>
            <person name="Zhang X."/>
            <person name="Li N."/>
        </authorList>
    </citation>
    <scope>NUCLEOTIDE SEQUENCE [LARGE SCALE GENOMIC DNA]</scope>
    <source>
        <strain evidence="6 7">SM1969</strain>
    </source>
</reference>
<dbReference type="PANTHER" id="PTHR30118:SF6">
    <property type="entry name" value="HTH-TYPE TRANSCRIPTIONAL REGULATOR LEUO"/>
    <property type="match status" value="1"/>
</dbReference>
<evidence type="ECO:0000256" key="4">
    <source>
        <dbReference type="ARBA" id="ARBA00023163"/>
    </source>
</evidence>
<proteinExistence type="inferred from homology"/>
<protein>
    <submittedName>
        <fullName evidence="6">LysR family transcriptional regulator</fullName>
    </submittedName>
</protein>
<dbReference type="InterPro" id="IPR000847">
    <property type="entry name" value="LysR_HTH_N"/>
</dbReference>
<dbReference type="GO" id="GO:0003700">
    <property type="term" value="F:DNA-binding transcription factor activity"/>
    <property type="evidence" value="ECO:0007669"/>
    <property type="project" value="InterPro"/>
</dbReference>
<dbReference type="InterPro" id="IPR036388">
    <property type="entry name" value="WH-like_DNA-bd_sf"/>
</dbReference>
<dbReference type="GO" id="GO:0003677">
    <property type="term" value="F:DNA binding"/>
    <property type="evidence" value="ECO:0007669"/>
    <property type="project" value="UniProtKB-KW"/>
</dbReference>
<dbReference type="SUPFAM" id="SSF46785">
    <property type="entry name" value="Winged helix' DNA-binding domain"/>
    <property type="match status" value="1"/>
</dbReference>
<evidence type="ECO:0000313" key="6">
    <source>
        <dbReference type="EMBL" id="MQY42479.1"/>
    </source>
</evidence>
<dbReference type="Gene3D" id="3.40.190.10">
    <property type="entry name" value="Periplasmic binding protein-like II"/>
    <property type="match status" value="2"/>
</dbReference>
<name>A0A844ALH8_9RHOB</name>
<dbReference type="InterPro" id="IPR005119">
    <property type="entry name" value="LysR_subst-bd"/>
</dbReference>
<dbReference type="InterPro" id="IPR050389">
    <property type="entry name" value="LysR-type_TF"/>
</dbReference>
<dbReference type="PANTHER" id="PTHR30118">
    <property type="entry name" value="HTH-TYPE TRANSCRIPTIONAL REGULATOR LEUO-RELATED"/>
    <property type="match status" value="1"/>
</dbReference>
<dbReference type="SUPFAM" id="SSF53850">
    <property type="entry name" value="Periplasmic binding protein-like II"/>
    <property type="match status" value="1"/>
</dbReference>
<accession>A0A844ALH8</accession>
<keyword evidence="3" id="KW-0238">DNA-binding</keyword>
<evidence type="ECO:0000256" key="2">
    <source>
        <dbReference type="ARBA" id="ARBA00023015"/>
    </source>
</evidence>
<dbReference type="Pfam" id="PF00126">
    <property type="entry name" value="HTH_1"/>
    <property type="match status" value="1"/>
</dbReference>
<dbReference type="Gene3D" id="1.10.10.10">
    <property type="entry name" value="Winged helix-like DNA-binding domain superfamily/Winged helix DNA-binding domain"/>
    <property type="match status" value="1"/>
</dbReference>
<dbReference type="AlphaFoldDB" id="A0A844ALH8"/>
<dbReference type="InterPro" id="IPR037402">
    <property type="entry name" value="YidZ_PBP2"/>
</dbReference>
<dbReference type="CDD" id="cd08417">
    <property type="entry name" value="PBP2_Nitroaromatics_like"/>
    <property type="match status" value="1"/>
</dbReference>
<dbReference type="Pfam" id="PF03466">
    <property type="entry name" value="LysR_substrate"/>
    <property type="match status" value="1"/>
</dbReference>
<evidence type="ECO:0000259" key="5">
    <source>
        <dbReference type="PROSITE" id="PS50931"/>
    </source>
</evidence>
<comment type="caution">
    <text evidence="6">The sequence shown here is derived from an EMBL/GenBank/DDBJ whole genome shotgun (WGS) entry which is preliminary data.</text>
</comment>
<feature type="domain" description="HTH lysR-type" evidence="5">
    <location>
        <begin position="24"/>
        <end position="78"/>
    </location>
</feature>
<keyword evidence="2" id="KW-0805">Transcription regulation</keyword>
<evidence type="ECO:0000256" key="3">
    <source>
        <dbReference type="ARBA" id="ARBA00023125"/>
    </source>
</evidence>
<evidence type="ECO:0000313" key="7">
    <source>
        <dbReference type="Proteomes" id="UP000436694"/>
    </source>
</evidence>
<organism evidence="6 7">
    <name type="scientific">Tritonibacter aquimaris</name>
    <dbReference type="NCBI Taxonomy" id="2663379"/>
    <lineage>
        <taxon>Bacteria</taxon>
        <taxon>Pseudomonadati</taxon>
        <taxon>Pseudomonadota</taxon>
        <taxon>Alphaproteobacteria</taxon>
        <taxon>Rhodobacterales</taxon>
        <taxon>Paracoccaceae</taxon>
        <taxon>Tritonibacter</taxon>
    </lineage>
</organism>
<dbReference type="EMBL" id="WIXK01000003">
    <property type="protein sequence ID" value="MQY42479.1"/>
    <property type="molecule type" value="Genomic_DNA"/>
</dbReference>
<comment type="similarity">
    <text evidence="1">Belongs to the LysR transcriptional regulatory family.</text>
</comment>
<evidence type="ECO:0000256" key="1">
    <source>
        <dbReference type="ARBA" id="ARBA00009437"/>
    </source>
</evidence>
<sequence length="332" mass="36649">MRIRSICVEDKHMTKIDVSQISGQSLRVFLTVFEQTSVSQAALTLGVSQSSVSHTLERLRGVLGVELFQKSGRGISPTLAALRLAPQVREILTAIEALGEGDDYDPVQDMRPCVIAMNGGAMAVAARRIQSVLWEQVPQRQIQFRELGSRGNLADVMQGLDVDLAIVPRLNAYAQSLRTVPLYLDKSAVFYDSNVRGAVQTVAEYGRARHVVLDFGGVTKSAVEQRLEEYSISREVCMGVPNVWMLAEAIRGTDMIATLPSMLSHGVMSDLAQCKLPFPMPDICFDLVWHMRQQHSARNSWMRQLIIDAFATRSLDGETTINSSLGALKEEA</sequence>
<gene>
    <name evidence="6" type="ORF">GG681_07475</name>
</gene>
<dbReference type="InterPro" id="IPR036390">
    <property type="entry name" value="WH_DNA-bd_sf"/>
</dbReference>
<dbReference type="PROSITE" id="PS50931">
    <property type="entry name" value="HTH_LYSR"/>
    <property type="match status" value="1"/>
</dbReference>
<dbReference type="Proteomes" id="UP000436694">
    <property type="component" value="Unassembled WGS sequence"/>
</dbReference>
<keyword evidence="4" id="KW-0804">Transcription</keyword>